<evidence type="ECO:0000313" key="2">
    <source>
        <dbReference type="EMBL" id="RMH93185.1"/>
    </source>
</evidence>
<organism evidence="2 3">
    <name type="scientific">Solilutibacter pythonis</name>
    <dbReference type="NCBI Taxonomy" id="2483112"/>
    <lineage>
        <taxon>Bacteria</taxon>
        <taxon>Pseudomonadati</taxon>
        <taxon>Pseudomonadota</taxon>
        <taxon>Gammaproteobacteria</taxon>
        <taxon>Lysobacterales</taxon>
        <taxon>Lysobacteraceae</taxon>
        <taxon>Solilutibacter</taxon>
    </lineage>
</organism>
<dbReference type="PANTHER" id="PTHR43747">
    <property type="entry name" value="FAD-BINDING PROTEIN"/>
    <property type="match status" value="1"/>
</dbReference>
<dbReference type="InterPro" id="IPR036188">
    <property type="entry name" value="FAD/NAD-bd_sf"/>
</dbReference>
<dbReference type="Gene3D" id="3.50.50.60">
    <property type="entry name" value="FAD/NAD(P)-binding domain"/>
    <property type="match status" value="1"/>
</dbReference>
<dbReference type="RefSeq" id="WP_122101343.1">
    <property type="nucleotide sequence ID" value="NZ_RFLY01000007.1"/>
</dbReference>
<gene>
    <name evidence="2" type="ORF">EBB59_06515</name>
</gene>
<dbReference type="PANTHER" id="PTHR43747:SF1">
    <property type="entry name" value="SLR1998 PROTEIN"/>
    <property type="match status" value="1"/>
</dbReference>
<dbReference type="GO" id="GO:0071949">
    <property type="term" value="F:FAD binding"/>
    <property type="evidence" value="ECO:0007669"/>
    <property type="project" value="InterPro"/>
</dbReference>
<dbReference type="SUPFAM" id="SSF51905">
    <property type="entry name" value="FAD/NAD(P)-binding domain"/>
    <property type="match status" value="1"/>
</dbReference>
<dbReference type="OrthoDB" id="103324at2"/>
<name>A0A3M2HY61_9GAMM</name>
<reference evidence="2 3" key="1">
    <citation type="submission" date="2018-10" db="EMBL/GenBank/DDBJ databases">
        <title>Proposal of Lysobacter pythonis sp. nov. isolated from royal pythons (Python regius).</title>
        <authorList>
            <person name="Hans-Juergen B."/>
            <person name="Huptas C."/>
            <person name="Sandra B."/>
            <person name="Igor L."/>
            <person name="Joachim S."/>
            <person name="Siegfried S."/>
            <person name="Mareike W."/>
            <person name="Peter K."/>
        </authorList>
    </citation>
    <scope>NUCLEOTIDE SEQUENCE [LARGE SCALE GENOMIC DNA]</scope>
    <source>
        <strain evidence="2 3">4284/11</strain>
    </source>
</reference>
<comment type="caution">
    <text evidence="2">The sequence shown here is derived from an EMBL/GenBank/DDBJ whole genome shotgun (WGS) entry which is preliminary data.</text>
</comment>
<dbReference type="InterPro" id="IPR050816">
    <property type="entry name" value="Flavin-dep_Halogenase_NPB"/>
</dbReference>
<dbReference type="Proteomes" id="UP000275012">
    <property type="component" value="Unassembled WGS sequence"/>
</dbReference>
<dbReference type="InterPro" id="IPR002938">
    <property type="entry name" value="FAD-bd"/>
</dbReference>
<evidence type="ECO:0000259" key="1">
    <source>
        <dbReference type="Pfam" id="PF01494"/>
    </source>
</evidence>
<dbReference type="EMBL" id="RFLY01000007">
    <property type="protein sequence ID" value="RMH93185.1"/>
    <property type="molecule type" value="Genomic_DNA"/>
</dbReference>
<keyword evidence="3" id="KW-1185">Reference proteome</keyword>
<evidence type="ECO:0000313" key="3">
    <source>
        <dbReference type="Proteomes" id="UP000275012"/>
    </source>
</evidence>
<feature type="domain" description="FAD-binding" evidence="1">
    <location>
        <begin position="5"/>
        <end position="222"/>
    </location>
</feature>
<dbReference type="Pfam" id="PF01494">
    <property type="entry name" value="FAD_binding_3"/>
    <property type="match status" value="1"/>
</dbReference>
<accession>A0A3M2HY61</accession>
<dbReference type="AlphaFoldDB" id="A0A3M2HY61"/>
<protein>
    <submittedName>
        <fullName evidence="2">Halogenase</fullName>
    </submittedName>
</protein>
<proteinExistence type="predicted"/>
<sequence length="540" mass="60218">MTGERCDVVILGGGLAGMTLALQLRRQDAALRIRVLERRAHPVPEAAHKVGESTVEIGAHYFAQVLGLLPHLKARHIRKFGFRFFFSEGARRIDRCTELGVSMTLPTPSWQIDRGRFENFLGAHLREAGIGFVEGACVREVSLADDDAPHRVRYAVDGVSHEIEARWVVDATGRAGLLKRQLGLAQPNDHDVNSAWWRVEGFVDPDTWSDDAGWHARCDPPERWRSTNHLCGPGYWVWLIPLSSGAHSVGIVADEAIHPLASINTHDKAMAWLDVHQPRLAASLRAPGHAVLDFRFLRHFSHECAEVFSPRRWALTGESGFFADPFYSPGSDIIAISNTYVAELIRLDRGGQPITLHAALFQQLYRGFYDNTMSLYRGQYALFGNAEVMPVKVIWDYTFYWALLAPLYMSGRIAELTMLGRLRPWMERATQLNAAMQPLLRAWGEASGYGTPEDGRLLDQHRIGWFHELNRALGDALDDDRFAARIAGNVGLMARLAAEIRAKATARHPDIDTGALAALLAGVSPPVEPMLSAEWYPTRA</sequence>